<dbReference type="InterPro" id="IPR052953">
    <property type="entry name" value="Ser-rich/MCO-related"/>
</dbReference>
<comment type="caution">
    <text evidence="2">The sequence shown here is derived from an EMBL/GenBank/DDBJ whole genome shotgun (WGS) entry which is preliminary data.</text>
</comment>
<dbReference type="InterPro" id="IPR008972">
    <property type="entry name" value="Cupredoxin"/>
</dbReference>
<evidence type="ECO:0000256" key="1">
    <source>
        <dbReference type="SAM" id="SignalP"/>
    </source>
</evidence>
<keyword evidence="3" id="KW-1185">Reference proteome</keyword>
<accession>A0A4U0TMA6</accession>
<dbReference type="PANTHER" id="PTHR34883">
    <property type="entry name" value="SERINE-RICH PROTEIN, PUTATIVE-RELATED-RELATED"/>
    <property type="match status" value="1"/>
</dbReference>
<sequence length="223" mass="23554">MHHALRLLSLLAALPSALCQLIQVIKVREDDLTFEPSSLTAPVGSRVQFHFDHHNISIASSAFDDPCRPDGRVFSGYVPVVGRSGVEGVFTVAIDDSEPLWYYGKLETDAACQKGLIGVINPLTSGPEELAAYARAAAGVAVDGGGGGGLLNVVGGTWEAVSAETSSTAVSGSSFGADGAMAATEAEEVSADRGLRRRRMRNGRRTAEPEREKLLWEASLLTE</sequence>
<gene>
    <name evidence="2" type="ORF">B0A50_07225</name>
</gene>
<dbReference type="Gene3D" id="2.60.40.420">
    <property type="entry name" value="Cupredoxins - blue copper proteins"/>
    <property type="match status" value="1"/>
</dbReference>
<dbReference type="Proteomes" id="UP000308549">
    <property type="component" value="Unassembled WGS sequence"/>
</dbReference>
<evidence type="ECO:0008006" key="4">
    <source>
        <dbReference type="Google" id="ProtNLM"/>
    </source>
</evidence>
<evidence type="ECO:0000313" key="2">
    <source>
        <dbReference type="EMBL" id="TKA23007.1"/>
    </source>
</evidence>
<proteinExistence type="predicted"/>
<dbReference type="SUPFAM" id="SSF49503">
    <property type="entry name" value="Cupredoxins"/>
    <property type="match status" value="1"/>
</dbReference>
<evidence type="ECO:0000313" key="3">
    <source>
        <dbReference type="Proteomes" id="UP000308549"/>
    </source>
</evidence>
<protein>
    <recommendedName>
        <fullName evidence="4">Extracellular serine-rich protein</fullName>
    </recommendedName>
</protein>
<dbReference type="PANTHER" id="PTHR34883:SF17">
    <property type="entry name" value="CUPREDOXIN"/>
    <property type="match status" value="1"/>
</dbReference>
<feature type="signal peptide" evidence="1">
    <location>
        <begin position="1"/>
        <end position="19"/>
    </location>
</feature>
<dbReference type="AlphaFoldDB" id="A0A4U0TMA6"/>
<name>A0A4U0TMA6_9PEZI</name>
<organism evidence="2 3">
    <name type="scientific">Salinomyces thailandicus</name>
    <dbReference type="NCBI Taxonomy" id="706561"/>
    <lineage>
        <taxon>Eukaryota</taxon>
        <taxon>Fungi</taxon>
        <taxon>Dikarya</taxon>
        <taxon>Ascomycota</taxon>
        <taxon>Pezizomycotina</taxon>
        <taxon>Dothideomycetes</taxon>
        <taxon>Dothideomycetidae</taxon>
        <taxon>Mycosphaerellales</taxon>
        <taxon>Teratosphaeriaceae</taxon>
        <taxon>Salinomyces</taxon>
    </lineage>
</organism>
<keyword evidence="1" id="KW-0732">Signal</keyword>
<reference evidence="2 3" key="1">
    <citation type="submission" date="2017-03" db="EMBL/GenBank/DDBJ databases">
        <title>Genomes of endolithic fungi from Antarctica.</title>
        <authorList>
            <person name="Coleine C."/>
            <person name="Masonjones S."/>
            <person name="Stajich J.E."/>
        </authorList>
    </citation>
    <scope>NUCLEOTIDE SEQUENCE [LARGE SCALE GENOMIC DNA]</scope>
    <source>
        <strain evidence="2 3">CCFEE 6315</strain>
    </source>
</reference>
<dbReference type="EMBL" id="NAJL01000062">
    <property type="protein sequence ID" value="TKA23007.1"/>
    <property type="molecule type" value="Genomic_DNA"/>
</dbReference>
<dbReference type="CDD" id="cd00920">
    <property type="entry name" value="Cupredoxin"/>
    <property type="match status" value="1"/>
</dbReference>
<feature type="chain" id="PRO_5020800932" description="Extracellular serine-rich protein" evidence="1">
    <location>
        <begin position="20"/>
        <end position="223"/>
    </location>
</feature>
<dbReference type="OrthoDB" id="2331100at2759"/>